<keyword evidence="3" id="KW-1185">Reference proteome</keyword>
<feature type="coiled-coil region" evidence="1">
    <location>
        <begin position="103"/>
        <end position="164"/>
    </location>
</feature>
<name>A0A8S1KAP5_PARPR</name>
<dbReference type="EMBL" id="CAJJDM010000014">
    <property type="protein sequence ID" value="CAD8051593.1"/>
    <property type="molecule type" value="Genomic_DNA"/>
</dbReference>
<dbReference type="OMA" id="PQTDFRL"/>
<keyword evidence="1" id="KW-0175">Coiled coil</keyword>
<accession>A0A8S1KAP5</accession>
<proteinExistence type="predicted"/>
<comment type="caution">
    <text evidence="2">The sequence shown here is derived from an EMBL/GenBank/DDBJ whole genome shotgun (WGS) entry which is preliminary data.</text>
</comment>
<protein>
    <submittedName>
        <fullName evidence="2">Uncharacterized protein</fullName>
    </submittedName>
</protein>
<evidence type="ECO:0000313" key="2">
    <source>
        <dbReference type="EMBL" id="CAD8051593.1"/>
    </source>
</evidence>
<evidence type="ECO:0000256" key="1">
    <source>
        <dbReference type="SAM" id="Coils"/>
    </source>
</evidence>
<evidence type="ECO:0000313" key="3">
    <source>
        <dbReference type="Proteomes" id="UP000688137"/>
    </source>
</evidence>
<reference evidence="2" key="1">
    <citation type="submission" date="2021-01" db="EMBL/GenBank/DDBJ databases">
        <authorList>
            <consortium name="Genoscope - CEA"/>
            <person name="William W."/>
        </authorList>
    </citation>
    <scope>NUCLEOTIDE SEQUENCE</scope>
</reference>
<gene>
    <name evidence="2" type="ORF">PPRIM_AZ9-3.1.T0180211</name>
</gene>
<organism evidence="2 3">
    <name type="scientific">Paramecium primaurelia</name>
    <dbReference type="NCBI Taxonomy" id="5886"/>
    <lineage>
        <taxon>Eukaryota</taxon>
        <taxon>Sar</taxon>
        <taxon>Alveolata</taxon>
        <taxon>Ciliophora</taxon>
        <taxon>Intramacronucleata</taxon>
        <taxon>Oligohymenophorea</taxon>
        <taxon>Peniculida</taxon>
        <taxon>Parameciidae</taxon>
        <taxon>Paramecium</taxon>
    </lineage>
</organism>
<dbReference type="AlphaFoldDB" id="A0A8S1KAP5"/>
<sequence length="168" mass="19920">MRSKSPLLSPQNQKLYTNLLTPTQKRHVSQLSTGQYKFNTPQTDFILKKREFQFSIPSQVPDKQRLLQTANNYYRPNSIQKIRPSESPSKILFKTGYEQQQEIKKLIQENQSLKAIIKKQEDQLKQFFELGNILEQNQQLQKKIEKLKQDNSLLRQDEEQVKKNIDDQ</sequence>
<dbReference type="Proteomes" id="UP000688137">
    <property type="component" value="Unassembled WGS sequence"/>
</dbReference>